<feature type="transmembrane region" description="Helical" evidence="12">
    <location>
        <begin position="38"/>
        <end position="56"/>
    </location>
</feature>
<dbReference type="Proteomes" id="UP000472580">
    <property type="component" value="Unassembled WGS sequence"/>
</dbReference>
<dbReference type="RefSeq" id="WP_160335849.1">
    <property type="nucleotide sequence ID" value="NZ_CALPCR010000006.1"/>
</dbReference>
<comment type="function">
    <text evidence="12">Important for reducing fluoride concentration in the cell, thus reducing its toxicity.</text>
</comment>
<gene>
    <name evidence="13" type="ORF">E5987_09485</name>
</gene>
<accession>A0A6L6YIE7</accession>
<proteinExistence type="inferred from homology"/>
<evidence type="ECO:0000256" key="3">
    <source>
        <dbReference type="ARBA" id="ARBA00022519"/>
    </source>
</evidence>
<evidence type="ECO:0000256" key="9">
    <source>
        <dbReference type="ARBA" id="ARBA00023303"/>
    </source>
</evidence>
<evidence type="ECO:0000313" key="14">
    <source>
        <dbReference type="Proteomes" id="UP000472580"/>
    </source>
</evidence>
<feature type="transmembrane region" description="Helical" evidence="12">
    <location>
        <begin position="96"/>
        <end position="117"/>
    </location>
</feature>
<keyword evidence="5 12" id="KW-1133">Transmembrane helix</keyword>
<dbReference type="OrthoDB" id="9806299at2"/>
<dbReference type="AlphaFoldDB" id="A0A6L6YIE7"/>
<dbReference type="Pfam" id="PF02537">
    <property type="entry name" value="CRCB"/>
    <property type="match status" value="1"/>
</dbReference>
<evidence type="ECO:0000256" key="2">
    <source>
        <dbReference type="ARBA" id="ARBA00022475"/>
    </source>
</evidence>
<evidence type="ECO:0000256" key="12">
    <source>
        <dbReference type="RuleBase" id="RU004340"/>
    </source>
</evidence>
<comment type="similarity">
    <text evidence="10 12">Belongs to the fluoride channel Fluc/FEX (TC 1.A.43) family.</text>
</comment>
<keyword evidence="7" id="KW-0813">Transport</keyword>
<keyword evidence="14" id="KW-1185">Reference proteome</keyword>
<keyword evidence="6" id="KW-0915">Sodium</keyword>
<keyword evidence="3" id="KW-0997">Cell inner membrane</keyword>
<dbReference type="EMBL" id="WSRP01000030">
    <property type="protein sequence ID" value="MVX57427.1"/>
    <property type="molecule type" value="Genomic_DNA"/>
</dbReference>
<comment type="caution">
    <text evidence="13">The sequence shown here is derived from an EMBL/GenBank/DDBJ whole genome shotgun (WGS) entry which is preliminary data.</text>
</comment>
<keyword evidence="4 12" id="KW-0812">Transmembrane</keyword>
<evidence type="ECO:0000256" key="7">
    <source>
        <dbReference type="ARBA" id="ARBA00023065"/>
    </source>
</evidence>
<dbReference type="GO" id="GO:0034220">
    <property type="term" value="P:monoatomic ion transmembrane transport"/>
    <property type="evidence" value="ECO:0007669"/>
    <property type="project" value="UniProtKB-KW"/>
</dbReference>
<evidence type="ECO:0000256" key="1">
    <source>
        <dbReference type="ARBA" id="ARBA00004651"/>
    </source>
</evidence>
<comment type="subcellular location">
    <subcellularLocation>
        <location evidence="1">Cell membrane</location>
        <topology evidence="1">Multi-pass membrane protein</topology>
    </subcellularLocation>
</comment>
<evidence type="ECO:0000256" key="11">
    <source>
        <dbReference type="ARBA" id="ARBA00035585"/>
    </source>
</evidence>
<evidence type="ECO:0000313" key="13">
    <source>
        <dbReference type="EMBL" id="MVX57427.1"/>
    </source>
</evidence>
<protein>
    <recommendedName>
        <fullName evidence="12">Fluoride-specific ion channel</fullName>
    </recommendedName>
</protein>
<keyword evidence="9" id="KW-0407">Ion channel</keyword>
<evidence type="ECO:0000256" key="5">
    <source>
        <dbReference type="ARBA" id="ARBA00022989"/>
    </source>
</evidence>
<evidence type="ECO:0000256" key="8">
    <source>
        <dbReference type="ARBA" id="ARBA00023136"/>
    </source>
</evidence>
<organism evidence="13 14">
    <name type="scientific">Parasutterella muris</name>
    <dbReference type="NCBI Taxonomy" id="2565572"/>
    <lineage>
        <taxon>Bacteria</taxon>
        <taxon>Pseudomonadati</taxon>
        <taxon>Pseudomonadota</taxon>
        <taxon>Betaproteobacteria</taxon>
        <taxon>Burkholderiales</taxon>
        <taxon>Sutterellaceae</taxon>
        <taxon>Parasutterella</taxon>
    </lineage>
</organism>
<comment type="catalytic activity">
    <reaction evidence="11">
        <text>fluoride(in) = fluoride(out)</text>
        <dbReference type="Rhea" id="RHEA:76159"/>
        <dbReference type="ChEBI" id="CHEBI:17051"/>
    </reaction>
    <physiologicalReaction direction="left-to-right" evidence="11">
        <dbReference type="Rhea" id="RHEA:76160"/>
    </physiologicalReaction>
</comment>
<evidence type="ECO:0000256" key="10">
    <source>
        <dbReference type="ARBA" id="ARBA00035120"/>
    </source>
</evidence>
<keyword evidence="2 12" id="KW-1003">Cell membrane</keyword>
<name>A0A6L6YIE7_9BURK</name>
<keyword evidence="8 12" id="KW-0472">Membrane</keyword>
<dbReference type="GO" id="GO:0005886">
    <property type="term" value="C:plasma membrane"/>
    <property type="evidence" value="ECO:0007669"/>
    <property type="project" value="UniProtKB-SubCell"/>
</dbReference>
<evidence type="ECO:0000256" key="4">
    <source>
        <dbReference type="ARBA" id="ARBA00022692"/>
    </source>
</evidence>
<reference evidence="13 14" key="1">
    <citation type="submission" date="2019-12" db="EMBL/GenBank/DDBJ databases">
        <title>Microbes associate with the intestines of laboratory mice.</title>
        <authorList>
            <person name="Navarre W."/>
            <person name="Wong E."/>
        </authorList>
    </citation>
    <scope>NUCLEOTIDE SEQUENCE [LARGE SCALE GENOMIC DNA]</scope>
    <source>
        <strain evidence="13 14">NM82_D38</strain>
    </source>
</reference>
<evidence type="ECO:0000256" key="6">
    <source>
        <dbReference type="ARBA" id="ARBA00023053"/>
    </source>
</evidence>
<sequence>MKLRVLTLLTAALFGALGAALRVFTENDLLSDFSSEAALILINVVGSACLGAITVYCEERPASCLNFLLNKGVGTGLLGSFTTFSALSLLCLNHDFVSGTCYMALSITLGAAAALAAMRLSKRLLQNTYH</sequence>
<dbReference type="InterPro" id="IPR003691">
    <property type="entry name" value="FluC"/>
</dbReference>
<keyword evidence="7" id="KW-0406">Ion transport</keyword>
<feature type="transmembrane region" description="Helical" evidence="12">
    <location>
        <begin position="68"/>
        <end position="90"/>
    </location>
</feature>